<keyword evidence="4" id="KW-1185">Reference proteome</keyword>
<feature type="compositionally biased region" description="Polar residues" evidence="1">
    <location>
        <begin position="94"/>
        <end position="104"/>
    </location>
</feature>
<proteinExistence type="predicted"/>
<accession>A0ABV3DRR6</accession>
<sequence length="333" mass="33953">MTMTDDLDRRLRGLVDDIEPAVVISPASETRARGTRRKLRHRTAAGVAAAAAAGMIATGFVALGGSDGQATGQAAGPTASCPPGGAPMEVKPNPSGSAASSDSTAPPGGQMPLSAMGALQQYSAEQGLSYGPWCAEPPAGTQGPLSPKALRAADLPAVAGGWTQPEYAQGTWSGTAAENRVSPSVFCLPSTWTTVNASHPDVYITGVEVPPTTEMLRTSHSFGVPSGPGQAIGNVTETIATFATEAEAQAAEAKLAAAAATCQARYPGASLTQLGTADAPIWKWDHAPDSYRGFEGYARSGKTLVVLGYLQGGPFATEFAPQILQTAIDRATG</sequence>
<protein>
    <submittedName>
        <fullName evidence="3">Uncharacterized protein</fullName>
    </submittedName>
</protein>
<organism evidence="3 4">
    <name type="scientific">Streptodolium elevatio</name>
    <dbReference type="NCBI Taxonomy" id="3157996"/>
    <lineage>
        <taxon>Bacteria</taxon>
        <taxon>Bacillati</taxon>
        <taxon>Actinomycetota</taxon>
        <taxon>Actinomycetes</taxon>
        <taxon>Kitasatosporales</taxon>
        <taxon>Streptomycetaceae</taxon>
        <taxon>Streptodolium</taxon>
    </lineage>
</organism>
<keyword evidence="2" id="KW-1133">Transmembrane helix</keyword>
<feature type="compositionally biased region" description="Low complexity" evidence="1">
    <location>
        <begin position="68"/>
        <end position="79"/>
    </location>
</feature>
<evidence type="ECO:0000313" key="3">
    <source>
        <dbReference type="EMBL" id="MEU8138445.1"/>
    </source>
</evidence>
<gene>
    <name evidence="3" type="ORF">AB0C36_33725</name>
</gene>
<feature type="transmembrane region" description="Helical" evidence="2">
    <location>
        <begin position="43"/>
        <end position="63"/>
    </location>
</feature>
<comment type="caution">
    <text evidence="3">The sequence shown here is derived from an EMBL/GenBank/DDBJ whole genome shotgun (WGS) entry which is preliminary data.</text>
</comment>
<name>A0ABV3DRR6_9ACTN</name>
<evidence type="ECO:0000256" key="1">
    <source>
        <dbReference type="SAM" id="MobiDB-lite"/>
    </source>
</evidence>
<keyword evidence="2" id="KW-0472">Membrane</keyword>
<keyword evidence="2" id="KW-0812">Transmembrane</keyword>
<reference evidence="3 4" key="1">
    <citation type="submission" date="2024-06" db="EMBL/GenBank/DDBJ databases">
        <title>The Natural Products Discovery Center: Release of the First 8490 Sequenced Strains for Exploring Actinobacteria Biosynthetic Diversity.</title>
        <authorList>
            <person name="Kalkreuter E."/>
            <person name="Kautsar S.A."/>
            <person name="Yang D."/>
            <person name="Bader C.D."/>
            <person name="Teijaro C.N."/>
            <person name="Fluegel L."/>
            <person name="Davis C.M."/>
            <person name="Simpson J.R."/>
            <person name="Lauterbach L."/>
            <person name="Steele A.D."/>
            <person name="Gui C."/>
            <person name="Meng S."/>
            <person name="Li G."/>
            <person name="Viehrig K."/>
            <person name="Ye F."/>
            <person name="Su P."/>
            <person name="Kiefer A.F."/>
            <person name="Nichols A."/>
            <person name="Cepeda A.J."/>
            <person name="Yan W."/>
            <person name="Fan B."/>
            <person name="Jiang Y."/>
            <person name="Adhikari A."/>
            <person name="Zheng C.-J."/>
            <person name="Schuster L."/>
            <person name="Cowan T.M."/>
            <person name="Smanski M.J."/>
            <person name="Chevrette M.G."/>
            <person name="De Carvalho L.P.S."/>
            <person name="Shen B."/>
        </authorList>
    </citation>
    <scope>NUCLEOTIDE SEQUENCE [LARGE SCALE GENOMIC DNA]</scope>
    <source>
        <strain evidence="3 4">NPDC048946</strain>
    </source>
</reference>
<evidence type="ECO:0000313" key="4">
    <source>
        <dbReference type="Proteomes" id="UP001551482"/>
    </source>
</evidence>
<feature type="region of interest" description="Disordered" evidence="1">
    <location>
        <begin position="68"/>
        <end position="114"/>
    </location>
</feature>
<dbReference type="RefSeq" id="WP_358361831.1">
    <property type="nucleotide sequence ID" value="NZ_JBEZFP010000124.1"/>
</dbReference>
<dbReference type="Proteomes" id="UP001551482">
    <property type="component" value="Unassembled WGS sequence"/>
</dbReference>
<evidence type="ECO:0000256" key="2">
    <source>
        <dbReference type="SAM" id="Phobius"/>
    </source>
</evidence>
<dbReference type="EMBL" id="JBEZFP010000124">
    <property type="protein sequence ID" value="MEU8138445.1"/>
    <property type="molecule type" value="Genomic_DNA"/>
</dbReference>